<feature type="transmembrane region" description="Helical" evidence="1">
    <location>
        <begin position="18"/>
        <end position="40"/>
    </location>
</feature>
<protein>
    <recommendedName>
        <fullName evidence="4">MSHA biogenesis protein MshI</fullName>
    </recommendedName>
</protein>
<keyword evidence="1" id="KW-1133">Transmembrane helix</keyword>
<organism evidence="2 3">
    <name type="scientific">Alteromonas stellipolaris</name>
    <dbReference type="NCBI Taxonomy" id="233316"/>
    <lineage>
        <taxon>Bacteria</taxon>
        <taxon>Pseudomonadati</taxon>
        <taxon>Pseudomonadota</taxon>
        <taxon>Gammaproteobacteria</taxon>
        <taxon>Alteromonadales</taxon>
        <taxon>Alteromonadaceae</taxon>
        <taxon>Alteromonas/Salinimonas group</taxon>
        <taxon>Alteromonas</taxon>
    </lineage>
</organism>
<keyword evidence="1" id="KW-0812">Transmembrane</keyword>
<evidence type="ECO:0000256" key="1">
    <source>
        <dbReference type="SAM" id="Phobius"/>
    </source>
</evidence>
<evidence type="ECO:0000313" key="3">
    <source>
        <dbReference type="Proteomes" id="UP001170717"/>
    </source>
</evidence>
<dbReference type="EMBL" id="JAUOQI010000005">
    <property type="protein sequence ID" value="MDO6577434.1"/>
    <property type="molecule type" value="Genomic_DNA"/>
</dbReference>
<dbReference type="Proteomes" id="UP001170717">
    <property type="component" value="Unassembled WGS sequence"/>
</dbReference>
<gene>
    <name evidence="2" type="ORF">Q4527_08520</name>
</gene>
<dbReference type="AlphaFoldDB" id="A0AAW7Z1U9"/>
<evidence type="ECO:0000313" key="2">
    <source>
        <dbReference type="EMBL" id="MDO6577434.1"/>
    </source>
</evidence>
<reference evidence="2" key="1">
    <citation type="submission" date="2023-07" db="EMBL/GenBank/DDBJ databases">
        <title>Genome content predicts the carbon catabolic preferences of heterotrophic bacteria.</title>
        <authorList>
            <person name="Gralka M."/>
        </authorList>
    </citation>
    <scope>NUCLEOTIDE SEQUENCE</scope>
    <source>
        <strain evidence="2">F2M12</strain>
    </source>
</reference>
<proteinExistence type="predicted"/>
<keyword evidence="1" id="KW-0472">Membrane</keyword>
<name>A0AAW7Z1U9_9ALTE</name>
<comment type="caution">
    <text evidence="2">The sequence shown here is derived from an EMBL/GenBank/DDBJ whole genome shotgun (WGS) entry which is preliminary data.</text>
</comment>
<evidence type="ECO:0008006" key="4">
    <source>
        <dbReference type="Google" id="ProtNLM"/>
    </source>
</evidence>
<dbReference type="RefSeq" id="WP_303538396.1">
    <property type="nucleotide sequence ID" value="NZ_JAUOQI010000005.1"/>
</dbReference>
<sequence length="209" mass="23722">MRQRINLYWPEFKPEFRWLNAGTMLVVWLLTLLIIVLVTMRLSTTVQKQSAVLNQAQERTIQLDEDLAMAKSQLAERKPSQALSKELETLNLSVSQKTLLIEELSGQETREQAPFYQALNGFADVADASLWLTRFVVHSERLSLYGKVNDPGALPAWLKRLGNATYFEEKEFEVIKLSRDINQDGNPNGVLSFELLSEPADQDGEVAPE</sequence>
<accession>A0AAW7Z1U9</accession>